<feature type="domain" description="DUF4283" evidence="2">
    <location>
        <begin position="105"/>
        <end position="187"/>
    </location>
</feature>
<accession>A0A2U1MS01</accession>
<gene>
    <name evidence="3" type="ORF">CTI12_AA318850</name>
</gene>
<dbReference type="OrthoDB" id="1939300at2759"/>
<dbReference type="Pfam" id="PF14111">
    <property type="entry name" value="DUF4283"/>
    <property type="match status" value="1"/>
</dbReference>
<dbReference type="Proteomes" id="UP000245207">
    <property type="component" value="Unassembled WGS sequence"/>
</dbReference>
<reference evidence="3 4" key="1">
    <citation type="journal article" date="2018" name="Mol. Plant">
        <title>The genome of Artemisia annua provides insight into the evolution of Asteraceae family and artemisinin biosynthesis.</title>
        <authorList>
            <person name="Shen Q."/>
            <person name="Zhang L."/>
            <person name="Liao Z."/>
            <person name="Wang S."/>
            <person name="Yan T."/>
            <person name="Shi P."/>
            <person name="Liu M."/>
            <person name="Fu X."/>
            <person name="Pan Q."/>
            <person name="Wang Y."/>
            <person name="Lv Z."/>
            <person name="Lu X."/>
            <person name="Zhang F."/>
            <person name="Jiang W."/>
            <person name="Ma Y."/>
            <person name="Chen M."/>
            <person name="Hao X."/>
            <person name="Li L."/>
            <person name="Tang Y."/>
            <person name="Lv G."/>
            <person name="Zhou Y."/>
            <person name="Sun X."/>
            <person name="Brodelius P.E."/>
            <person name="Rose J.K.C."/>
            <person name="Tang K."/>
        </authorList>
    </citation>
    <scope>NUCLEOTIDE SEQUENCE [LARGE SCALE GENOMIC DNA]</scope>
    <source>
        <strain evidence="4">cv. Huhao1</strain>
        <tissue evidence="3">Leaf</tissue>
    </source>
</reference>
<feature type="compositionally biased region" description="Basic and acidic residues" evidence="1">
    <location>
        <begin position="1"/>
        <end position="18"/>
    </location>
</feature>
<dbReference type="EMBL" id="PKPP01004505">
    <property type="protein sequence ID" value="PWA64038.1"/>
    <property type="molecule type" value="Genomic_DNA"/>
</dbReference>
<evidence type="ECO:0000313" key="3">
    <source>
        <dbReference type="EMBL" id="PWA64038.1"/>
    </source>
</evidence>
<proteinExistence type="predicted"/>
<dbReference type="AlphaFoldDB" id="A0A2U1MS01"/>
<protein>
    <recommendedName>
        <fullName evidence="2">DUF4283 domain-containing protein</fullName>
    </recommendedName>
</protein>
<sequence>MNGDRSNEVTTKEGEDQNQKPSELGAETENQKEAMQISTVSENVDIAKTNVDNDKNGTDNRKTYASMVINDYGLDNKLCQIPTRINEDGSEFVIFDDEIVYEGCKKWELTACGYFVGYKMYMMELNYHLFRMWGKFGLKSIMDIGNGTFVFKFSNEQGLNTVIENGVWIVNNKAMVVQKWDASVDLNKVEPDVLPLWVKFVNLPLEAWTTKGLSAIASRLGKPVMMDSMTTKMCSQGVRRLGYARVLVEVDVKKGIPDHVDIMYCDKMGK</sequence>
<evidence type="ECO:0000313" key="4">
    <source>
        <dbReference type="Proteomes" id="UP000245207"/>
    </source>
</evidence>
<dbReference type="InterPro" id="IPR025558">
    <property type="entry name" value="DUF4283"/>
</dbReference>
<dbReference type="PANTHER" id="PTHR31286:SF165">
    <property type="entry name" value="DUF4283 DOMAIN-CONTAINING PROTEIN"/>
    <property type="match status" value="1"/>
</dbReference>
<dbReference type="STRING" id="35608.A0A2U1MS01"/>
<evidence type="ECO:0000256" key="1">
    <source>
        <dbReference type="SAM" id="MobiDB-lite"/>
    </source>
</evidence>
<dbReference type="PANTHER" id="PTHR31286">
    <property type="entry name" value="GLYCINE-RICH CELL WALL STRUCTURAL PROTEIN 1.8-LIKE"/>
    <property type="match status" value="1"/>
</dbReference>
<dbReference type="InterPro" id="IPR040256">
    <property type="entry name" value="At4g02000-like"/>
</dbReference>
<comment type="caution">
    <text evidence="3">The sequence shown here is derived from an EMBL/GenBank/DDBJ whole genome shotgun (WGS) entry which is preliminary data.</text>
</comment>
<feature type="region of interest" description="Disordered" evidence="1">
    <location>
        <begin position="1"/>
        <end position="34"/>
    </location>
</feature>
<evidence type="ECO:0000259" key="2">
    <source>
        <dbReference type="Pfam" id="PF14111"/>
    </source>
</evidence>
<name>A0A2U1MS01_ARTAN</name>
<organism evidence="3 4">
    <name type="scientific">Artemisia annua</name>
    <name type="common">Sweet wormwood</name>
    <dbReference type="NCBI Taxonomy" id="35608"/>
    <lineage>
        <taxon>Eukaryota</taxon>
        <taxon>Viridiplantae</taxon>
        <taxon>Streptophyta</taxon>
        <taxon>Embryophyta</taxon>
        <taxon>Tracheophyta</taxon>
        <taxon>Spermatophyta</taxon>
        <taxon>Magnoliopsida</taxon>
        <taxon>eudicotyledons</taxon>
        <taxon>Gunneridae</taxon>
        <taxon>Pentapetalae</taxon>
        <taxon>asterids</taxon>
        <taxon>campanulids</taxon>
        <taxon>Asterales</taxon>
        <taxon>Asteraceae</taxon>
        <taxon>Asteroideae</taxon>
        <taxon>Anthemideae</taxon>
        <taxon>Artemisiinae</taxon>
        <taxon>Artemisia</taxon>
    </lineage>
</organism>
<keyword evidence="4" id="KW-1185">Reference proteome</keyword>